<organism evidence="1">
    <name type="scientific">Prochlorococcus marinus XMU1424</name>
    <dbReference type="NCBI Taxonomy" id="2774497"/>
    <lineage>
        <taxon>Bacteria</taxon>
        <taxon>Bacillati</taxon>
        <taxon>Cyanobacteriota</taxon>
        <taxon>Cyanophyceae</taxon>
        <taxon>Synechococcales</taxon>
        <taxon>Prochlorococcaceae</taxon>
        <taxon>Prochlorococcus</taxon>
    </lineage>
</organism>
<accession>A0A9D9BXA8</accession>
<dbReference type="AlphaFoldDB" id="A0A9D9BXA8"/>
<comment type="caution">
    <text evidence="1">The sequence shown here is derived from an EMBL/GenBank/DDBJ whole genome shotgun (WGS) entry which is preliminary data.</text>
</comment>
<dbReference type="EMBL" id="JAEPLE010000001">
    <property type="protein sequence ID" value="MBO6987359.1"/>
    <property type="molecule type" value="Genomic_DNA"/>
</dbReference>
<proteinExistence type="predicted"/>
<dbReference type="PROSITE" id="PS51257">
    <property type="entry name" value="PROKAR_LIPOPROTEIN"/>
    <property type="match status" value="1"/>
</dbReference>
<evidence type="ECO:0000313" key="1">
    <source>
        <dbReference type="EMBL" id="MBO6987359.1"/>
    </source>
</evidence>
<gene>
    <name evidence="1" type="ORF">JJ833_00675</name>
</gene>
<protein>
    <submittedName>
        <fullName evidence="1">Uncharacterized protein</fullName>
    </submittedName>
</protein>
<reference evidence="1" key="1">
    <citation type="journal article" date="2021" name="Front. Mar. Sci.">
        <title>Genomes of Diverse Isolates of Prochlorococcus High-Light-Adapted Clade II in the Western Pacific Ocean.</title>
        <authorList>
            <person name="Yan W."/>
            <person name="Feng X."/>
            <person name="Zhang W."/>
            <person name="Nawaz M.Z."/>
            <person name="Luo T."/>
            <person name="Zhang R."/>
            <person name="Jiao N."/>
        </authorList>
    </citation>
    <scope>NUCLEOTIDE SEQUENCE</scope>
    <source>
        <strain evidence="1">XMU1424</strain>
    </source>
</reference>
<sequence>MKNFILIIVSLSFLSSCSNDKDFFLTEGNALLSCGGKSRIIENDKEEIINTEVKDLRDGIGKYVEFTVVETDKKGGKYRIINCFPSKEPQDSIIKTVKTNYKLSN</sequence>
<name>A0A9D9BXA8_PROMR</name>